<accession>A0A6J5R003</accession>
<organism evidence="1">
    <name type="scientific">uncultured Caudovirales phage</name>
    <dbReference type="NCBI Taxonomy" id="2100421"/>
    <lineage>
        <taxon>Viruses</taxon>
        <taxon>Duplodnaviria</taxon>
        <taxon>Heunggongvirae</taxon>
        <taxon>Uroviricota</taxon>
        <taxon>Caudoviricetes</taxon>
        <taxon>Peduoviridae</taxon>
        <taxon>Maltschvirus</taxon>
        <taxon>Maltschvirus maltsch</taxon>
    </lineage>
</organism>
<gene>
    <name evidence="1" type="ORF">UFOVP1118_31</name>
</gene>
<protein>
    <submittedName>
        <fullName evidence="1">Uncharacterized protein</fullName>
    </submittedName>
</protein>
<dbReference type="EMBL" id="LR797073">
    <property type="protein sequence ID" value="CAB4185054.1"/>
    <property type="molecule type" value="Genomic_DNA"/>
</dbReference>
<reference evidence="1" key="1">
    <citation type="submission" date="2020-05" db="EMBL/GenBank/DDBJ databases">
        <authorList>
            <person name="Chiriac C."/>
            <person name="Salcher M."/>
            <person name="Ghai R."/>
            <person name="Kavagutti S V."/>
        </authorList>
    </citation>
    <scope>NUCLEOTIDE SEQUENCE</scope>
</reference>
<evidence type="ECO:0000313" key="1">
    <source>
        <dbReference type="EMBL" id="CAB4185054.1"/>
    </source>
</evidence>
<sequence>MATPQTYGTAHKFALYDTLGFVTLQTDDIDKKPALDVEVMDETGRVITDRMDDVRIETTVSGVLLASGAIPTVTDRLEYNGVNYIIKDVTDSGVNNAFRKVTLKLVKYQEIA</sequence>
<proteinExistence type="predicted"/>
<name>A0A6J5R003_9CAUD</name>